<gene>
    <name evidence="7" type="ORF">AOY20_01710</name>
</gene>
<dbReference type="InterPro" id="IPR036737">
    <property type="entry name" value="OmpA-like_sf"/>
</dbReference>
<dbReference type="Proteomes" id="UP000064939">
    <property type="component" value="Chromosome"/>
</dbReference>
<protein>
    <recommendedName>
        <fullName evidence="6">OmpA-like domain-containing protein</fullName>
    </recommendedName>
</protein>
<evidence type="ECO:0000256" key="5">
    <source>
        <dbReference type="PROSITE-ProRule" id="PRU00473"/>
    </source>
</evidence>
<evidence type="ECO:0000256" key="4">
    <source>
        <dbReference type="ARBA" id="ARBA00023237"/>
    </source>
</evidence>
<sequence length="273" mass="31273">MAISTALSADEPIDSNSELHFPEIKKSYLKQVHRYEYDDVARLDIELTKDQFRQLLGNPHFNEGLLFEKVWHYVLDIRIPNTQTYKRCQLRIDFDKKYLAKQLTWKCEDCSNFIEPSVSNVPEVVPVELSTPIAELMPEPVLSTERITLNGDVLFKFNGSDVASLLPKGIQNLENILFNLQDTYRHVESIRVIGHTDRLGSTQYNHALGLARAQTIQQYLVNQGVPVEVMSSDSLGETTPVTDGCYHEKNLKQQKICLQPDRRVELEITGVKR</sequence>
<evidence type="ECO:0000259" key="6">
    <source>
        <dbReference type="PROSITE" id="PS51123"/>
    </source>
</evidence>
<feature type="domain" description="OmpA-like" evidence="6">
    <location>
        <begin position="142"/>
        <end position="272"/>
    </location>
</feature>
<keyword evidence="8" id="KW-1185">Reference proteome</keyword>
<dbReference type="InterPro" id="IPR050330">
    <property type="entry name" value="Bact_OuterMem_StrucFunc"/>
</dbReference>
<dbReference type="KEGG" id="aei:AOY20_01710"/>
<dbReference type="PANTHER" id="PTHR30329:SF21">
    <property type="entry name" value="LIPOPROTEIN YIAD-RELATED"/>
    <property type="match status" value="1"/>
</dbReference>
<dbReference type="InterPro" id="IPR037873">
    <property type="entry name" value="BamE-like"/>
</dbReference>
<dbReference type="GO" id="GO:0015288">
    <property type="term" value="F:porin activity"/>
    <property type="evidence" value="ECO:0007669"/>
    <property type="project" value="InterPro"/>
</dbReference>
<proteinExistence type="predicted"/>
<evidence type="ECO:0000256" key="3">
    <source>
        <dbReference type="ARBA" id="ARBA00023136"/>
    </source>
</evidence>
<dbReference type="InterPro" id="IPR006665">
    <property type="entry name" value="OmpA-like"/>
</dbReference>
<keyword evidence="4" id="KW-0998">Cell outer membrane</keyword>
<dbReference type="PRINTS" id="PR01021">
    <property type="entry name" value="OMPADOMAIN"/>
</dbReference>
<dbReference type="CDD" id="cd07185">
    <property type="entry name" value="OmpA_C-like"/>
    <property type="match status" value="1"/>
</dbReference>
<evidence type="ECO:0000256" key="1">
    <source>
        <dbReference type="ARBA" id="ARBA00004442"/>
    </source>
</evidence>
<organism evidence="7 8">
    <name type="scientific">Acinetobacter equi</name>
    <dbReference type="NCBI Taxonomy" id="1324350"/>
    <lineage>
        <taxon>Bacteria</taxon>
        <taxon>Pseudomonadati</taxon>
        <taxon>Pseudomonadota</taxon>
        <taxon>Gammaproteobacteria</taxon>
        <taxon>Moraxellales</taxon>
        <taxon>Moraxellaceae</taxon>
        <taxon>Acinetobacter</taxon>
    </lineage>
</organism>
<dbReference type="GO" id="GO:0009279">
    <property type="term" value="C:cell outer membrane"/>
    <property type="evidence" value="ECO:0007669"/>
    <property type="project" value="UniProtKB-SubCell"/>
</dbReference>
<name>A0A0N9VT42_9GAMM</name>
<dbReference type="PROSITE" id="PS51123">
    <property type="entry name" value="OMPA_2"/>
    <property type="match status" value="1"/>
</dbReference>
<accession>A0A0N9VT42</accession>
<dbReference type="Pfam" id="PF00691">
    <property type="entry name" value="OmpA"/>
    <property type="match status" value="1"/>
</dbReference>
<keyword evidence="2" id="KW-0732">Signal</keyword>
<reference evidence="7 8" key="1">
    <citation type="journal article" date="2015" name="Int. J. Syst. Evol. Microbiol.">
        <title>Acinetobacter equi sp. nov. isolated from horse faeces.</title>
        <authorList>
            <person name="Poppel M.T."/>
            <person name="Skiebe E."/>
            <person name="Laue M."/>
            <person name="Bergmann H."/>
            <person name="Ebersberger I."/>
            <person name="Garn T."/>
            <person name="Fruth A."/>
            <person name="Baumgardt S."/>
            <person name="Busse H.J."/>
            <person name="Wilharm G."/>
        </authorList>
    </citation>
    <scope>NUCLEOTIDE SEQUENCE [LARGE SCALE GENOMIC DNA]</scope>
    <source>
        <strain evidence="7 8">114</strain>
    </source>
</reference>
<dbReference type="Gene3D" id="3.30.1450.10">
    <property type="match status" value="1"/>
</dbReference>
<evidence type="ECO:0000256" key="2">
    <source>
        <dbReference type="ARBA" id="ARBA00022729"/>
    </source>
</evidence>
<dbReference type="InterPro" id="IPR006664">
    <property type="entry name" value="OMP_bac"/>
</dbReference>
<dbReference type="PANTHER" id="PTHR30329">
    <property type="entry name" value="STATOR ELEMENT OF FLAGELLAR MOTOR COMPLEX"/>
    <property type="match status" value="1"/>
</dbReference>
<dbReference type="STRING" id="1324350.AOY20_01710"/>
<dbReference type="EMBL" id="CP012808">
    <property type="protein sequence ID" value="ALH94360.1"/>
    <property type="molecule type" value="Genomic_DNA"/>
</dbReference>
<comment type="subcellular location">
    <subcellularLocation>
        <location evidence="1">Cell outer membrane</location>
    </subcellularLocation>
</comment>
<evidence type="ECO:0000313" key="7">
    <source>
        <dbReference type="EMBL" id="ALH94360.1"/>
    </source>
</evidence>
<dbReference type="InterPro" id="IPR002368">
    <property type="entry name" value="OmpA"/>
</dbReference>
<keyword evidence="3 5" id="KW-0472">Membrane</keyword>
<dbReference type="Pfam" id="PF04355">
    <property type="entry name" value="BamE"/>
    <property type="match status" value="1"/>
</dbReference>
<dbReference type="Gene3D" id="3.30.1330.60">
    <property type="entry name" value="OmpA-like domain"/>
    <property type="match status" value="1"/>
</dbReference>
<dbReference type="SUPFAM" id="SSF103088">
    <property type="entry name" value="OmpA-like"/>
    <property type="match status" value="1"/>
</dbReference>
<dbReference type="PRINTS" id="PR01022">
    <property type="entry name" value="OUTRMMBRANEA"/>
</dbReference>
<dbReference type="InterPro" id="IPR007450">
    <property type="entry name" value="BamE_dom"/>
</dbReference>
<dbReference type="AlphaFoldDB" id="A0A0N9VT42"/>
<evidence type="ECO:0000313" key="8">
    <source>
        <dbReference type="Proteomes" id="UP000064939"/>
    </source>
</evidence>